<evidence type="ECO:0000259" key="2">
    <source>
        <dbReference type="Pfam" id="PF04738"/>
    </source>
</evidence>
<proteinExistence type="predicted"/>
<comment type="caution">
    <text evidence="4">The sequence shown here is derived from an EMBL/GenBank/DDBJ whole genome shotgun (WGS) entry which is preliminary data.</text>
</comment>
<feature type="domain" description="Lantibiotic dehydratase N-terminal" evidence="2">
    <location>
        <begin position="33"/>
        <end position="642"/>
    </location>
</feature>
<evidence type="ECO:0000313" key="4">
    <source>
        <dbReference type="EMBL" id="RKN46673.1"/>
    </source>
</evidence>
<dbReference type="Pfam" id="PF04738">
    <property type="entry name" value="Lant_dehydr_N"/>
    <property type="match status" value="1"/>
</dbReference>
<evidence type="ECO:0000313" key="5">
    <source>
        <dbReference type="Proteomes" id="UP000272474"/>
    </source>
</evidence>
<dbReference type="AlphaFoldDB" id="A0A3A9ZEA1"/>
<protein>
    <submittedName>
        <fullName evidence="4">Lantibiotic dehydratase</fullName>
    </submittedName>
</protein>
<dbReference type="RefSeq" id="WP_120674098.1">
    <property type="nucleotide sequence ID" value="NZ_RBAL01000001.1"/>
</dbReference>
<dbReference type="InterPro" id="IPR006827">
    <property type="entry name" value="Lant_deHydtase_N"/>
</dbReference>
<dbReference type="NCBIfam" id="TIGR03891">
    <property type="entry name" value="thiopep_ocin"/>
    <property type="match status" value="1"/>
</dbReference>
<feature type="domain" description="Thiopeptide-type bacteriocin biosynthesis" evidence="3">
    <location>
        <begin position="713"/>
        <end position="952"/>
    </location>
</feature>
<organism evidence="4 5">
    <name type="scientific">Streptomyces hoynatensis</name>
    <dbReference type="NCBI Taxonomy" id="1141874"/>
    <lineage>
        <taxon>Bacteria</taxon>
        <taxon>Bacillati</taxon>
        <taxon>Actinomycetota</taxon>
        <taxon>Actinomycetes</taxon>
        <taxon>Kitasatosporales</taxon>
        <taxon>Streptomycetaceae</taxon>
        <taxon>Streptomyces</taxon>
    </lineage>
</organism>
<gene>
    <name evidence="4" type="ORF">D7294_00080</name>
</gene>
<dbReference type="Pfam" id="PF14028">
    <property type="entry name" value="Lant_dehydr_C"/>
    <property type="match status" value="1"/>
</dbReference>
<evidence type="ECO:0000256" key="1">
    <source>
        <dbReference type="SAM" id="MobiDB-lite"/>
    </source>
</evidence>
<feature type="region of interest" description="Disordered" evidence="1">
    <location>
        <begin position="686"/>
        <end position="707"/>
    </location>
</feature>
<dbReference type="Proteomes" id="UP000272474">
    <property type="component" value="Unassembled WGS sequence"/>
</dbReference>
<accession>A0A3A9ZEA1</accession>
<dbReference type="InterPro" id="IPR023809">
    <property type="entry name" value="Thiopep_bacteriocin_synth_dom"/>
</dbReference>
<sequence>MARSVFRHQPVALARIPLRPAVPATEEETAGLLAEGIFLASRATAGAAGTALAVKEARMAATWHAYDIRSRTRPTPHGVFAGVASARFANQPAALRLGAAHRAVTTPSAAWLTVVADRLLDADELLPALTLASNNLVQRRGDRLEAEHPAPAGANPQRSSVRATPVALWLLDACQGGASGARVLGEMAERYPAVAEETIRTTVRQMIRTGFLLTDLLPTHIRADPLGHLLTRLPSTAAPHPALEHLRELLDRADALPPGAPERLPLLWSARDAADAIATVERPLTADTLADANLVLPDALGKQAAQAADLLWHVSQLASPATGYHEKFLRAYGRHRLVPLLEVIDPATGIGPPAEADNIAAQGDIDPRRAELLARLLAQATAQGQTEITVDDDLAARLSHGARTEPPPTAEIHVRLLRHGDQLRLAVCDAGSQDAGSAAGRFAGWLPQLAPSSDDAADTAPMVAEIVCRPRTGPTAALAVETGFAPHRIPLGVPPRKGDLLPEDLLVGSTGRHLVAWSARHRHPVRPVLFSRLASDLLPPAARTLRLIGHAGHRPWHTWSWGPAAYAPYTPRVRYRSVILDPARWRLPEDLTHAAAHRRTWAKALADWLTDAIPGPPDVVVVQESDRQIPLDLRRAEDRELLRRSVRRGARAVTEPFTDPDTTDAPVEGPFGRHVIELVINLTRRNEPPAPRLDPRARPRGGHGTRHLPGGTWLSAALPVPAIHQDTVLRQLPEILAPATEHMHRSFWLRYHTPALGDHLRIRVHGDPESLVTHVLSLLTTWSSTLNAQHLAGAMALEPYVPETERYGGPGAIEVAEDVFAADSAFAARCLALTDALPDRLLIAAVSAADIAYTVAHQPRLALRGHGLSAADRRTRDSLRTRLRTARPESASLIPAALGGSGAARHQTLTAYRAALTDPDVTDLCASDLIHMHCNRLLGPDPAHERITRSLATDLLHTHAHQH</sequence>
<reference evidence="4 5" key="1">
    <citation type="journal article" date="2014" name="Int. J. Syst. Evol. Microbiol.">
        <title>Streptomyces hoynatensis sp. nov., isolated from deep marine sediment.</title>
        <authorList>
            <person name="Veyisoglu A."/>
            <person name="Sahin N."/>
        </authorList>
    </citation>
    <scope>NUCLEOTIDE SEQUENCE [LARGE SCALE GENOMIC DNA]</scope>
    <source>
        <strain evidence="4 5">KCTC 29097</strain>
    </source>
</reference>
<dbReference type="OrthoDB" id="1273722at2"/>
<name>A0A3A9ZEA1_9ACTN</name>
<dbReference type="EMBL" id="RBAL01000001">
    <property type="protein sequence ID" value="RKN46673.1"/>
    <property type="molecule type" value="Genomic_DNA"/>
</dbReference>
<keyword evidence="5" id="KW-1185">Reference proteome</keyword>
<evidence type="ECO:0000259" key="3">
    <source>
        <dbReference type="Pfam" id="PF14028"/>
    </source>
</evidence>